<evidence type="ECO:0000313" key="3">
    <source>
        <dbReference type="Proteomes" id="UP000789901"/>
    </source>
</evidence>
<accession>A0ABN7WB43</accession>
<organism evidence="2 3">
    <name type="scientific">Gigaspora margarita</name>
    <dbReference type="NCBI Taxonomy" id="4874"/>
    <lineage>
        <taxon>Eukaryota</taxon>
        <taxon>Fungi</taxon>
        <taxon>Fungi incertae sedis</taxon>
        <taxon>Mucoromycota</taxon>
        <taxon>Glomeromycotina</taxon>
        <taxon>Glomeromycetes</taxon>
        <taxon>Diversisporales</taxon>
        <taxon>Gigasporaceae</taxon>
        <taxon>Gigaspora</taxon>
    </lineage>
</organism>
<dbReference type="Proteomes" id="UP000789901">
    <property type="component" value="Unassembled WGS sequence"/>
</dbReference>
<feature type="region of interest" description="Disordered" evidence="1">
    <location>
        <begin position="1"/>
        <end position="21"/>
    </location>
</feature>
<name>A0ABN7WB43_GIGMA</name>
<evidence type="ECO:0000313" key="2">
    <source>
        <dbReference type="EMBL" id="CAG8824703.1"/>
    </source>
</evidence>
<reference evidence="2 3" key="1">
    <citation type="submission" date="2021-06" db="EMBL/GenBank/DDBJ databases">
        <authorList>
            <person name="Kallberg Y."/>
            <person name="Tangrot J."/>
            <person name="Rosling A."/>
        </authorList>
    </citation>
    <scope>NUCLEOTIDE SEQUENCE [LARGE SCALE GENOMIC DNA]</scope>
    <source>
        <strain evidence="2 3">120-4 pot B 10/14</strain>
    </source>
</reference>
<gene>
    <name evidence="2" type="ORF">GMARGA_LOCUS28647</name>
</gene>
<keyword evidence="3" id="KW-1185">Reference proteome</keyword>
<feature type="non-terminal residue" evidence="2">
    <location>
        <position position="199"/>
    </location>
</feature>
<dbReference type="EMBL" id="CAJVQB010036971">
    <property type="protein sequence ID" value="CAG8824703.1"/>
    <property type="molecule type" value="Genomic_DNA"/>
</dbReference>
<proteinExistence type="predicted"/>
<evidence type="ECO:0000256" key="1">
    <source>
        <dbReference type="SAM" id="MobiDB-lite"/>
    </source>
</evidence>
<sequence>MQSLQPMNKKRNITEGENSLPKKKQCMTTHINCFFPEVDLPLRANKSINILEMLKLVVSIFDKNTITLGSTRSYKQPNHLRVESECNVKVARESVYDAEMYRVLLNWLTKVHNYEVTGQWHLEDIYEDGDWHHLYCDLSIKKPDDPNPLALLELVATTSISKLKKHFDQVWVVHFSREDAVTTNPYWPSNELQGKDLNV</sequence>
<protein>
    <submittedName>
        <fullName evidence="2">18911_t:CDS:1</fullName>
    </submittedName>
</protein>
<comment type="caution">
    <text evidence="2">The sequence shown here is derived from an EMBL/GenBank/DDBJ whole genome shotgun (WGS) entry which is preliminary data.</text>
</comment>